<protein>
    <recommendedName>
        <fullName evidence="3">TLDc domain-containing protein</fullName>
    </recommendedName>
</protein>
<evidence type="ECO:0000313" key="1">
    <source>
        <dbReference type="EMBL" id="CEL94113.1"/>
    </source>
</evidence>
<keyword evidence="2" id="KW-1185">Reference proteome</keyword>
<dbReference type="InParanoid" id="A0A0G4EFG7"/>
<dbReference type="EMBL" id="CDMY01000206">
    <property type="protein sequence ID" value="CEL94113.1"/>
    <property type="molecule type" value="Genomic_DNA"/>
</dbReference>
<dbReference type="PhylomeDB" id="A0A0G4EFG7"/>
<evidence type="ECO:0008006" key="3">
    <source>
        <dbReference type="Google" id="ProtNLM"/>
    </source>
</evidence>
<accession>A0A0G4EFG7</accession>
<dbReference type="Proteomes" id="UP000041254">
    <property type="component" value="Unassembled WGS sequence"/>
</dbReference>
<name>A0A0G4EFG7_VITBC</name>
<dbReference type="AlphaFoldDB" id="A0A0G4EFG7"/>
<proteinExistence type="predicted"/>
<evidence type="ECO:0000313" key="2">
    <source>
        <dbReference type="Proteomes" id="UP000041254"/>
    </source>
</evidence>
<reference evidence="1 2" key="1">
    <citation type="submission" date="2014-11" db="EMBL/GenBank/DDBJ databases">
        <authorList>
            <person name="Zhu J."/>
            <person name="Qi W."/>
            <person name="Song R."/>
        </authorList>
    </citation>
    <scope>NUCLEOTIDE SEQUENCE [LARGE SCALE GENOMIC DNA]</scope>
</reference>
<dbReference type="VEuPathDB" id="CryptoDB:Vbra_11476"/>
<gene>
    <name evidence="1" type="ORF">Vbra_11476</name>
</gene>
<organism evidence="1 2">
    <name type="scientific">Vitrella brassicaformis (strain CCMP3155)</name>
    <dbReference type="NCBI Taxonomy" id="1169540"/>
    <lineage>
        <taxon>Eukaryota</taxon>
        <taxon>Sar</taxon>
        <taxon>Alveolata</taxon>
        <taxon>Colpodellida</taxon>
        <taxon>Vitrellaceae</taxon>
        <taxon>Vitrella</taxon>
    </lineage>
</organism>
<sequence>MGTFTSKQDDKTTATSQREMVLNVGDFWMLKDANGTHFIDTDPFYFTWLAVKLHSRRDIHEGCPPSLAFYHSRFMAKTALGIAAQHGDEKSAAFRDFMAVMGPFIKTSAGGTGGDEVLRVRVGGGAVATTDATLADFQTLHDRFTKVVDYVRRIRVAPEAVISLPASRSPRELLYACEMYGLMEQVYLSMIGKPRSNIKCLFKSSQDGRNFEALLERVKNAQGGLLFVIDDQEHQHRLACHMDGALIPPTDPKSTLLTGCPVALYSISGAFKEEGITKITVPHNDQWVLVAGTEGAVEGDRGADKEASGGKLSIAYGRLWLGVGESAGEGEGGRRACDLHRCCQWLKKGELPDGKTYVGGFDEEDRATLASNQFFTASRLEVYQVWSTGPIAPIISPGDLQALVDMAADTPMTAQLLFKGGRDGWTYGSLFAKVGKAADLLFIIQDTSSHTFASHVKGQLKQPVDATEVRTTKCPVTFYSVSGAFKGDEGITKINIPDDVQYVSVAGPEGVVKGDKGGAGKVSIGEGRLWLGMANGAPAGDLRSCQQWITRDELPTDRTYRGSLEEEQDWATLAATLSFTCADLEVYTLQAPAGR</sequence>